<evidence type="ECO:0000256" key="5">
    <source>
        <dbReference type="ARBA" id="ARBA00022679"/>
    </source>
</evidence>
<dbReference type="GO" id="GO:0046656">
    <property type="term" value="P:folic acid biosynthetic process"/>
    <property type="evidence" value="ECO:0007669"/>
    <property type="project" value="UniProtKB-KW"/>
</dbReference>
<evidence type="ECO:0000256" key="2">
    <source>
        <dbReference type="ARBA" id="ARBA00005810"/>
    </source>
</evidence>
<dbReference type="InterPro" id="IPR035907">
    <property type="entry name" value="Hppk_sf"/>
</dbReference>
<evidence type="ECO:0000313" key="14">
    <source>
        <dbReference type="EMBL" id="WAV91726.1"/>
    </source>
</evidence>
<evidence type="ECO:0000256" key="4">
    <source>
        <dbReference type="ARBA" id="ARBA00016218"/>
    </source>
</evidence>
<dbReference type="InterPro" id="IPR000550">
    <property type="entry name" value="Hppk"/>
</dbReference>
<dbReference type="PANTHER" id="PTHR43071">
    <property type="entry name" value="2-AMINO-4-HYDROXY-6-HYDROXYMETHYLDIHYDROPTERIDINE PYROPHOSPHOKINASE"/>
    <property type="match status" value="1"/>
</dbReference>
<dbReference type="EMBL" id="CP098251">
    <property type="protein sequence ID" value="WAV91726.1"/>
    <property type="molecule type" value="Genomic_DNA"/>
</dbReference>
<evidence type="ECO:0000256" key="1">
    <source>
        <dbReference type="ARBA" id="ARBA00005051"/>
    </source>
</evidence>
<evidence type="ECO:0000256" key="11">
    <source>
        <dbReference type="ARBA" id="ARBA00029766"/>
    </source>
</evidence>
<evidence type="ECO:0000259" key="13">
    <source>
        <dbReference type="PROSITE" id="PS00794"/>
    </source>
</evidence>
<evidence type="ECO:0000256" key="3">
    <source>
        <dbReference type="ARBA" id="ARBA00013253"/>
    </source>
</evidence>
<dbReference type="PROSITE" id="PS00794">
    <property type="entry name" value="HPPK"/>
    <property type="match status" value="1"/>
</dbReference>
<comment type="pathway">
    <text evidence="1">Cofactor biosynthesis; tetrahydrofolate biosynthesis; 2-amino-4-hydroxy-6-hydroxymethyl-7,8-dihydropteridine diphosphate from 7,8-dihydroneopterin triphosphate: step 4/4.</text>
</comment>
<comment type="function">
    <text evidence="10">Catalyzes the transfer of pyrophosphate from adenosine triphosphate (ATP) to 6-hydroxymethyl-7,8-dihydropterin, an enzymatic step in folate biosynthesis pathway.</text>
</comment>
<dbReference type="NCBIfam" id="TIGR01498">
    <property type="entry name" value="folK"/>
    <property type="match status" value="1"/>
</dbReference>
<dbReference type="SUPFAM" id="SSF55083">
    <property type="entry name" value="6-hydroxymethyl-7,8-dihydropterin pyrophosphokinase, HPPK"/>
    <property type="match status" value="1"/>
</dbReference>
<feature type="domain" description="7,8-dihydro-6-hydroxymethylpterin-pyrophosphokinase" evidence="13">
    <location>
        <begin position="89"/>
        <end position="100"/>
    </location>
</feature>
<dbReference type="PANTHER" id="PTHR43071:SF1">
    <property type="entry name" value="2-AMINO-4-HYDROXY-6-HYDROXYMETHYLDIHYDROPTERIDINE PYROPHOSPHOKINASE"/>
    <property type="match status" value="1"/>
</dbReference>
<dbReference type="Pfam" id="PF01288">
    <property type="entry name" value="HPPK"/>
    <property type="match status" value="1"/>
</dbReference>
<dbReference type="GO" id="GO:0016301">
    <property type="term" value="F:kinase activity"/>
    <property type="evidence" value="ECO:0007669"/>
    <property type="project" value="UniProtKB-KW"/>
</dbReference>
<keyword evidence="9" id="KW-0289">Folate biosynthesis</keyword>
<dbReference type="AlphaFoldDB" id="A0A9E9NYX4"/>
<proteinExistence type="inferred from homology"/>
<evidence type="ECO:0000313" key="15">
    <source>
        <dbReference type="EMBL" id="WAV97515.1"/>
    </source>
</evidence>
<organism evidence="14">
    <name type="scientific">Oxalobacter aliiformigenes</name>
    <dbReference type="NCBI Taxonomy" id="2946593"/>
    <lineage>
        <taxon>Bacteria</taxon>
        <taxon>Pseudomonadati</taxon>
        <taxon>Pseudomonadota</taxon>
        <taxon>Betaproteobacteria</taxon>
        <taxon>Burkholderiales</taxon>
        <taxon>Oxalobacteraceae</taxon>
        <taxon>Oxalobacter</taxon>
    </lineage>
</organism>
<dbReference type="GO" id="GO:0003848">
    <property type="term" value="F:2-amino-4-hydroxy-6-hydroxymethyldihydropteridine diphosphokinase activity"/>
    <property type="evidence" value="ECO:0007669"/>
    <property type="project" value="UniProtKB-EC"/>
</dbReference>
<keyword evidence="16" id="KW-1185">Reference proteome</keyword>
<dbReference type="GO" id="GO:0005524">
    <property type="term" value="F:ATP binding"/>
    <property type="evidence" value="ECO:0007669"/>
    <property type="project" value="UniProtKB-KW"/>
</dbReference>
<protein>
    <recommendedName>
        <fullName evidence="4">2-amino-4-hydroxy-6-hydroxymethyldihydropteridine pyrophosphokinase</fullName>
        <ecNumber evidence="3">2.7.6.3</ecNumber>
    </recommendedName>
    <alternativeName>
        <fullName evidence="11">6-hydroxymethyl-7,8-dihydropterin pyrophosphokinase</fullName>
    </alternativeName>
    <alternativeName>
        <fullName evidence="12">7,8-dihydro-6-hydroxymethylpterin-pyrophosphokinase</fullName>
    </alternativeName>
</protein>
<evidence type="ECO:0000313" key="16">
    <source>
        <dbReference type="Proteomes" id="UP001164794"/>
    </source>
</evidence>
<evidence type="ECO:0000256" key="10">
    <source>
        <dbReference type="ARBA" id="ARBA00029409"/>
    </source>
</evidence>
<dbReference type="Proteomes" id="UP001164819">
    <property type="component" value="Chromosome"/>
</dbReference>
<dbReference type="EMBL" id="CP098248">
    <property type="protein sequence ID" value="WAV97515.1"/>
    <property type="molecule type" value="Genomic_DNA"/>
</dbReference>
<dbReference type="EC" id="2.7.6.3" evidence="3"/>
<comment type="similarity">
    <text evidence="2">Belongs to the HPPK family.</text>
</comment>
<evidence type="ECO:0000256" key="8">
    <source>
        <dbReference type="ARBA" id="ARBA00022840"/>
    </source>
</evidence>
<evidence type="ECO:0000256" key="9">
    <source>
        <dbReference type="ARBA" id="ARBA00022909"/>
    </source>
</evidence>
<dbReference type="RefSeq" id="WP_269264986.1">
    <property type="nucleotide sequence ID" value="NZ_CP098248.1"/>
</dbReference>
<evidence type="ECO:0000256" key="12">
    <source>
        <dbReference type="ARBA" id="ARBA00033413"/>
    </source>
</evidence>
<dbReference type="Gene3D" id="3.30.70.560">
    <property type="entry name" value="7,8-Dihydro-6-hydroxymethylpterin-pyrophosphokinase HPPK"/>
    <property type="match status" value="1"/>
</dbReference>
<keyword evidence="5 14" id="KW-0808">Transferase</keyword>
<evidence type="ECO:0000256" key="6">
    <source>
        <dbReference type="ARBA" id="ARBA00022741"/>
    </source>
</evidence>
<keyword evidence="6" id="KW-0547">Nucleotide-binding</keyword>
<evidence type="ECO:0000256" key="7">
    <source>
        <dbReference type="ARBA" id="ARBA00022777"/>
    </source>
</evidence>
<reference evidence="15" key="1">
    <citation type="journal article" date="2022" name="Front. Microbiol.">
        <title>New perspectives on an old grouping: The genomic and phenotypic variability of Oxalobacter formigenes and the implications for calcium oxalate stone prevention.</title>
        <authorList>
            <person name="Chmiel J.A."/>
            <person name="Carr C."/>
            <person name="Stuivenberg G.A."/>
            <person name="Venema R."/>
            <person name="Chanyi R.M."/>
            <person name="Al K.F."/>
            <person name="Giguere D."/>
            <person name="Say H."/>
            <person name="Akouris P.P."/>
            <person name="Dominguez Romero S.A."/>
            <person name="Kwong A."/>
            <person name="Tai V."/>
            <person name="Koval S.F."/>
            <person name="Razvi H."/>
            <person name="Bjazevic J."/>
            <person name="Burton J.P."/>
        </authorList>
    </citation>
    <scope>NUCLEOTIDE SEQUENCE</scope>
    <source>
        <strain evidence="15">HOxNP-1</strain>
    </source>
</reference>
<dbReference type="CDD" id="cd00483">
    <property type="entry name" value="HPPK"/>
    <property type="match status" value="1"/>
</dbReference>
<sequence>MSGNIAYIGIGSNLGNVLQNVGEAIEILRDLPDTRLDRLSSLYRTAPVDATGDDYVNAVARLITGLSPDNLLHALWNIENRLGRERPFRNAPRTLDLDILLYNADQINTRQLTIPHPRMAERAFVLVPLAEIDPNVEIPGKEKLSVLLSRLKDQRIDLLDN</sequence>
<dbReference type="Proteomes" id="UP001164794">
    <property type="component" value="Chromosome"/>
</dbReference>
<gene>
    <name evidence="14" type="primary">folK</name>
    <name evidence="15" type="ORF">NB645_01840</name>
    <name evidence="14" type="ORF">NB646_02945</name>
</gene>
<accession>A0A9E9NYX4</accession>
<keyword evidence="8" id="KW-0067">ATP-binding</keyword>
<name>A0A9E9NYX4_9BURK</name>
<reference evidence="14" key="2">
    <citation type="journal article" date="2022" name="Front. Microbiol.">
        <title>New perspectives on an old grouping: The genomic and phenotypic variability of Oxalobacter formigenes and the implications for calcium oxalate stone prevention.</title>
        <authorList>
            <person name="Chmiel J.A."/>
            <person name="Carr C."/>
            <person name="Stuivenberg G.A."/>
            <person name="Venema R."/>
            <person name="Chanyi R.M."/>
            <person name="Al K.F."/>
            <person name="Giguere D."/>
            <person name="Say H."/>
            <person name="Akouris P.P."/>
            <person name="Dominguez Romero S.A."/>
            <person name="Kwong A."/>
            <person name="Tai V."/>
            <person name="Koval S.F."/>
            <person name="Razvi H."/>
            <person name="Bjazevic J."/>
            <person name="Burton J.P."/>
        </authorList>
    </citation>
    <scope>NUCLEOTIDE SEQUENCE</scope>
    <source>
        <strain evidence="14">OxK</strain>
    </source>
</reference>
<keyword evidence="7" id="KW-0418">Kinase</keyword>